<keyword evidence="3" id="KW-1185">Reference proteome</keyword>
<proteinExistence type="predicted"/>
<feature type="region of interest" description="Disordered" evidence="1">
    <location>
        <begin position="1"/>
        <end position="42"/>
    </location>
</feature>
<feature type="compositionally biased region" description="Basic and acidic residues" evidence="1">
    <location>
        <begin position="1"/>
        <end position="12"/>
    </location>
</feature>
<sequence>VIDRKHSPEGKWKGVVFGQKGNSRSGHFQSSAVKIIEKPESG</sequence>
<accession>A0A3P7LMI7</accession>
<feature type="non-terminal residue" evidence="2">
    <location>
        <position position="1"/>
    </location>
</feature>
<feature type="compositionally biased region" description="Polar residues" evidence="1">
    <location>
        <begin position="20"/>
        <end position="32"/>
    </location>
</feature>
<reference evidence="2 3" key="1">
    <citation type="submission" date="2018-11" db="EMBL/GenBank/DDBJ databases">
        <authorList>
            <consortium name="Pathogen Informatics"/>
        </authorList>
    </citation>
    <scope>NUCLEOTIDE SEQUENCE [LARGE SCALE GENOMIC DNA]</scope>
</reference>
<evidence type="ECO:0000256" key="1">
    <source>
        <dbReference type="SAM" id="MobiDB-lite"/>
    </source>
</evidence>
<organism evidence="2 3">
    <name type="scientific">Strongylus vulgaris</name>
    <name type="common">Blood worm</name>
    <dbReference type="NCBI Taxonomy" id="40348"/>
    <lineage>
        <taxon>Eukaryota</taxon>
        <taxon>Metazoa</taxon>
        <taxon>Ecdysozoa</taxon>
        <taxon>Nematoda</taxon>
        <taxon>Chromadorea</taxon>
        <taxon>Rhabditida</taxon>
        <taxon>Rhabditina</taxon>
        <taxon>Rhabditomorpha</taxon>
        <taxon>Strongyloidea</taxon>
        <taxon>Strongylidae</taxon>
        <taxon>Strongylus</taxon>
    </lineage>
</organism>
<dbReference type="Proteomes" id="UP000270094">
    <property type="component" value="Unassembled WGS sequence"/>
</dbReference>
<dbReference type="Gene3D" id="2.30.30.40">
    <property type="entry name" value="SH3 Domains"/>
    <property type="match status" value="1"/>
</dbReference>
<name>A0A3P7LMI7_STRVU</name>
<dbReference type="AlphaFoldDB" id="A0A3P7LMI7"/>
<evidence type="ECO:0000313" key="2">
    <source>
        <dbReference type="EMBL" id="VDM83735.1"/>
    </source>
</evidence>
<evidence type="ECO:0000313" key="3">
    <source>
        <dbReference type="Proteomes" id="UP000270094"/>
    </source>
</evidence>
<protein>
    <submittedName>
        <fullName evidence="2">Uncharacterized protein</fullName>
    </submittedName>
</protein>
<dbReference type="EMBL" id="UYYB01124946">
    <property type="protein sequence ID" value="VDM83735.1"/>
    <property type="molecule type" value="Genomic_DNA"/>
</dbReference>
<gene>
    <name evidence="2" type="ORF">SVUK_LOCUS18733</name>
</gene>
<dbReference type="OrthoDB" id="5314041at2759"/>